<comment type="caution">
    <text evidence="1">The sequence shown here is derived from an EMBL/GenBank/DDBJ whole genome shotgun (WGS) entry which is preliminary data.</text>
</comment>
<evidence type="ECO:0000313" key="1">
    <source>
        <dbReference type="EMBL" id="PKI81958.1"/>
    </source>
</evidence>
<sequence length="180" mass="21088">MTRVLYFFLALFIVAISYGVYTQVTKESIKSKRVACQNKTTTFERIYSKQNIQKAKKLLLTSNYDLHLTIDYSKYMPSNLKTIINKEKLETMIKDIISNYEDTNKSSKNNLQIDAYLYENDKEDKGKKSKKAKLYAGYIVFEFKLNNKSIYKIQTDYMHLDASDLEDRINCSIKSFVSLK</sequence>
<dbReference type="OrthoDB" id="5343651at2"/>
<dbReference type="Proteomes" id="UP000233248">
    <property type="component" value="Unassembled WGS sequence"/>
</dbReference>
<reference evidence="1 2" key="1">
    <citation type="submission" date="2017-09" db="EMBL/GenBank/DDBJ databases">
        <title>Genomics of the genus Arcobacter.</title>
        <authorList>
            <person name="Perez-Cataluna A."/>
            <person name="Figueras M.J."/>
            <person name="Salas-Masso N."/>
        </authorList>
    </citation>
    <scope>NUCLEOTIDE SEQUENCE [LARGE SCALE GENOMIC DNA]</scope>
    <source>
        <strain evidence="1 2">DSM 18005</strain>
    </source>
</reference>
<dbReference type="EMBL" id="NXIF01000006">
    <property type="protein sequence ID" value="PKI81958.1"/>
    <property type="molecule type" value="Genomic_DNA"/>
</dbReference>
<dbReference type="RefSeq" id="WP_101183408.1">
    <property type="nucleotide sequence ID" value="NZ_CP031218.1"/>
</dbReference>
<organism evidence="1 2">
    <name type="scientific">Malaciobacter halophilus</name>
    <dbReference type="NCBI Taxonomy" id="197482"/>
    <lineage>
        <taxon>Bacteria</taxon>
        <taxon>Pseudomonadati</taxon>
        <taxon>Campylobacterota</taxon>
        <taxon>Epsilonproteobacteria</taxon>
        <taxon>Campylobacterales</taxon>
        <taxon>Arcobacteraceae</taxon>
        <taxon>Malaciobacter</taxon>
    </lineage>
</organism>
<dbReference type="KEGG" id="ahs:AHALO_1206"/>
<keyword evidence="2" id="KW-1185">Reference proteome</keyword>
<dbReference type="AlphaFoldDB" id="A0A2N1J5W0"/>
<proteinExistence type="predicted"/>
<gene>
    <name evidence="1" type="ORF">CP960_01195</name>
</gene>
<protein>
    <submittedName>
        <fullName evidence="1">Uncharacterized protein</fullName>
    </submittedName>
</protein>
<name>A0A2N1J5W0_9BACT</name>
<accession>A0A2N1J5W0</accession>
<evidence type="ECO:0000313" key="2">
    <source>
        <dbReference type="Proteomes" id="UP000233248"/>
    </source>
</evidence>